<dbReference type="InterPro" id="IPR029050">
    <property type="entry name" value="Immunoprotect_excell_Ig-like"/>
</dbReference>
<dbReference type="Proteomes" id="UP000446866">
    <property type="component" value="Unassembled WGS sequence"/>
</dbReference>
<dbReference type="AlphaFoldDB" id="A0A845QKS5"/>
<dbReference type="RefSeq" id="WP_160203097.1">
    <property type="nucleotide sequence ID" value="NZ_QXWK01000038.1"/>
</dbReference>
<dbReference type="EMBL" id="QXWK01000038">
    <property type="protein sequence ID" value="NBH62812.1"/>
    <property type="molecule type" value="Genomic_DNA"/>
</dbReference>
<keyword evidence="5" id="KW-1185">Reference proteome</keyword>
<dbReference type="Pfam" id="PF11611">
    <property type="entry name" value="DUF4352"/>
    <property type="match status" value="1"/>
</dbReference>
<name>A0A845QKS5_9FIRM</name>
<feature type="domain" description="DUF4352" evidence="3">
    <location>
        <begin position="51"/>
        <end position="166"/>
    </location>
</feature>
<gene>
    <name evidence="4" type="ORF">D0435_14265</name>
</gene>
<keyword evidence="1 2" id="KW-0732">Signal</keyword>
<dbReference type="InterPro" id="IPR029051">
    <property type="entry name" value="DUF4352"/>
</dbReference>
<reference evidence="4 5" key="1">
    <citation type="submission" date="2018-08" db="EMBL/GenBank/DDBJ databases">
        <title>Murine metabolic-syndrome-specific gut microbial biobank.</title>
        <authorList>
            <person name="Liu C."/>
        </authorList>
    </citation>
    <scope>NUCLEOTIDE SEQUENCE [LARGE SCALE GENOMIC DNA]</scope>
    <source>
        <strain evidence="4 5">28</strain>
    </source>
</reference>
<feature type="chain" id="PRO_5032316065" evidence="2">
    <location>
        <begin position="24"/>
        <end position="180"/>
    </location>
</feature>
<dbReference type="Gene3D" id="2.60.40.1240">
    <property type="match status" value="1"/>
</dbReference>
<evidence type="ECO:0000256" key="2">
    <source>
        <dbReference type="SAM" id="SignalP"/>
    </source>
</evidence>
<sequence length="180" mass="20187">MKKSKYIVISLCLALVLALTACGGEEKNYGPLLEQAKEAELYVGSLTTGLLGDTLSNSFFEWTVKDVRTEKEIYGKTAKDGKKFVIVDISVTNTTDEEYEIGNYDFVAYVAPDMDSGLTDTMDSFDDSMYPDQEMLAAGENRTGELIFEVDESVEELIVDYIEFFGDEEMGNTNWFDLFV</sequence>
<organism evidence="4 5">
    <name type="scientific">Anaerotruncus colihominis</name>
    <dbReference type="NCBI Taxonomy" id="169435"/>
    <lineage>
        <taxon>Bacteria</taxon>
        <taxon>Bacillati</taxon>
        <taxon>Bacillota</taxon>
        <taxon>Clostridia</taxon>
        <taxon>Eubacteriales</taxon>
        <taxon>Oscillospiraceae</taxon>
        <taxon>Anaerotruncus</taxon>
    </lineage>
</organism>
<evidence type="ECO:0000256" key="1">
    <source>
        <dbReference type="ARBA" id="ARBA00022729"/>
    </source>
</evidence>
<feature type="signal peptide" evidence="2">
    <location>
        <begin position="1"/>
        <end position="23"/>
    </location>
</feature>
<comment type="caution">
    <text evidence="4">The sequence shown here is derived from an EMBL/GenBank/DDBJ whole genome shotgun (WGS) entry which is preliminary data.</text>
</comment>
<evidence type="ECO:0000259" key="3">
    <source>
        <dbReference type="Pfam" id="PF11611"/>
    </source>
</evidence>
<protein>
    <submittedName>
        <fullName evidence="4">DUF4352 domain-containing protein</fullName>
    </submittedName>
</protein>
<evidence type="ECO:0000313" key="5">
    <source>
        <dbReference type="Proteomes" id="UP000446866"/>
    </source>
</evidence>
<dbReference type="PROSITE" id="PS51257">
    <property type="entry name" value="PROKAR_LIPOPROTEIN"/>
    <property type="match status" value="1"/>
</dbReference>
<evidence type="ECO:0000313" key="4">
    <source>
        <dbReference type="EMBL" id="NBH62812.1"/>
    </source>
</evidence>
<accession>A0A845QKS5</accession>
<proteinExistence type="predicted"/>